<evidence type="ECO:0000313" key="2">
    <source>
        <dbReference type="Proteomes" id="UP000800041"/>
    </source>
</evidence>
<reference evidence="1" key="1">
    <citation type="journal article" date="2020" name="Stud. Mycol.">
        <title>101 Dothideomycetes genomes: a test case for predicting lifestyles and emergence of pathogens.</title>
        <authorList>
            <person name="Haridas S."/>
            <person name="Albert R."/>
            <person name="Binder M."/>
            <person name="Bloem J."/>
            <person name="Labutti K."/>
            <person name="Salamov A."/>
            <person name="Andreopoulos B."/>
            <person name="Baker S."/>
            <person name="Barry K."/>
            <person name="Bills G."/>
            <person name="Bluhm B."/>
            <person name="Cannon C."/>
            <person name="Castanera R."/>
            <person name="Culley D."/>
            <person name="Daum C."/>
            <person name="Ezra D."/>
            <person name="Gonzalez J."/>
            <person name="Henrissat B."/>
            <person name="Kuo A."/>
            <person name="Liang C."/>
            <person name="Lipzen A."/>
            <person name="Lutzoni F."/>
            <person name="Magnuson J."/>
            <person name="Mondo S."/>
            <person name="Nolan M."/>
            <person name="Ohm R."/>
            <person name="Pangilinan J."/>
            <person name="Park H.-J."/>
            <person name="Ramirez L."/>
            <person name="Alfaro M."/>
            <person name="Sun H."/>
            <person name="Tritt A."/>
            <person name="Yoshinaga Y."/>
            <person name="Zwiers L.-H."/>
            <person name="Turgeon B."/>
            <person name="Goodwin S."/>
            <person name="Spatafora J."/>
            <person name="Crous P."/>
            <person name="Grigoriev I."/>
        </authorList>
    </citation>
    <scope>NUCLEOTIDE SEQUENCE</scope>
    <source>
        <strain evidence="1">CBS 113979</strain>
    </source>
</reference>
<dbReference type="Proteomes" id="UP000800041">
    <property type="component" value="Unassembled WGS sequence"/>
</dbReference>
<protein>
    <submittedName>
        <fullName evidence="1">Uncharacterized protein</fullName>
    </submittedName>
</protein>
<evidence type="ECO:0000313" key="1">
    <source>
        <dbReference type="EMBL" id="KAF1984804.1"/>
    </source>
</evidence>
<proteinExistence type="predicted"/>
<dbReference type="EMBL" id="ML977166">
    <property type="protein sequence ID" value="KAF1984804.1"/>
    <property type="molecule type" value="Genomic_DNA"/>
</dbReference>
<keyword evidence="2" id="KW-1185">Reference proteome</keyword>
<accession>A0A6G1GVH8</accession>
<dbReference type="AlphaFoldDB" id="A0A6G1GVH8"/>
<organism evidence="1 2">
    <name type="scientific">Aulographum hederae CBS 113979</name>
    <dbReference type="NCBI Taxonomy" id="1176131"/>
    <lineage>
        <taxon>Eukaryota</taxon>
        <taxon>Fungi</taxon>
        <taxon>Dikarya</taxon>
        <taxon>Ascomycota</taxon>
        <taxon>Pezizomycotina</taxon>
        <taxon>Dothideomycetes</taxon>
        <taxon>Pleosporomycetidae</taxon>
        <taxon>Aulographales</taxon>
        <taxon>Aulographaceae</taxon>
    </lineage>
</organism>
<gene>
    <name evidence="1" type="ORF">K402DRAFT_136621</name>
</gene>
<sequence>MSKVGDEENIRSHDRCSRIKRTLKRTISFIHLSSTQVGLSIIMASKSLLSLLAIGAGYAIAAPAPQLHGIPALPALPLSPSALPAIPKLPLPIPGGSGADIPPLPAVPGLPIPSLPVGIPPLPSLPLPSLPVGVPPLPVSIPALPS</sequence>
<name>A0A6G1GVH8_9PEZI</name>